<evidence type="ECO:0000313" key="2">
    <source>
        <dbReference type="EMBL" id="RZB50843.1"/>
    </source>
</evidence>
<dbReference type="Pfam" id="PF13966">
    <property type="entry name" value="zf-RVT"/>
    <property type="match status" value="1"/>
</dbReference>
<dbReference type="EMBL" id="QZWG01000018">
    <property type="protein sequence ID" value="RZB50843.1"/>
    <property type="molecule type" value="Genomic_DNA"/>
</dbReference>
<evidence type="ECO:0000313" key="3">
    <source>
        <dbReference type="Proteomes" id="UP000289340"/>
    </source>
</evidence>
<comment type="caution">
    <text evidence="2">The sequence shown here is derived from an EMBL/GenBank/DDBJ whole genome shotgun (WGS) entry which is preliminary data.</text>
</comment>
<dbReference type="Proteomes" id="UP000289340">
    <property type="component" value="Chromosome 18"/>
</dbReference>
<sequence length="382" mass="43376">MITMMITKDDDKEALSFLITKAVQNQSLHGVKICPVAPSISHLLFADDNIIFTRSTHEEACQIDHLLQVYEQAFGQSINLDKSELTFNRNVPSIRTNQLAMLLGVKLAVAHGKYLGLPSLIGRDGSMVELFNDRRVSNSMGGLAYWNLDILAILFGFCSTRISSSGNSFDGGLFSVKSGYYQALESNVNPYASSSRLSGDIWKKIWQIKMIPNCKNFLWRACKNVFPVPKNLKRRVLMFDDMYPRCGKCVETVSHAILLSEEVKHIWFASVLGDIISVPEDSLFSKFADCLRLGDLDMLARVSELARTIWKISKFFILSHSPAIQDNALVLLFSKCWTGMRESITLLLFWLKNRKDKRLHFFVFLSLPRRKVVTESNKEDNK</sequence>
<feature type="domain" description="Reverse transcriptase zinc-binding" evidence="1">
    <location>
        <begin position="174"/>
        <end position="267"/>
    </location>
</feature>
<keyword evidence="3" id="KW-1185">Reference proteome</keyword>
<gene>
    <name evidence="2" type="ORF">D0Y65_047626</name>
</gene>
<accession>A0A445FPN8</accession>
<reference evidence="2 3" key="1">
    <citation type="submission" date="2018-09" db="EMBL/GenBank/DDBJ databases">
        <title>A high-quality reference genome of wild soybean provides a powerful tool to mine soybean genomes.</title>
        <authorList>
            <person name="Xie M."/>
            <person name="Chung C.Y.L."/>
            <person name="Li M.-W."/>
            <person name="Wong F.-L."/>
            <person name="Chan T.-F."/>
            <person name="Lam H.-M."/>
        </authorList>
    </citation>
    <scope>NUCLEOTIDE SEQUENCE [LARGE SCALE GENOMIC DNA]</scope>
    <source>
        <strain evidence="3">cv. W05</strain>
        <tissue evidence="2">Hypocotyl of etiolated seedlings</tissue>
    </source>
</reference>
<name>A0A445FPN8_GLYSO</name>
<organism evidence="2 3">
    <name type="scientific">Glycine soja</name>
    <name type="common">Wild soybean</name>
    <dbReference type="NCBI Taxonomy" id="3848"/>
    <lineage>
        <taxon>Eukaryota</taxon>
        <taxon>Viridiplantae</taxon>
        <taxon>Streptophyta</taxon>
        <taxon>Embryophyta</taxon>
        <taxon>Tracheophyta</taxon>
        <taxon>Spermatophyta</taxon>
        <taxon>Magnoliopsida</taxon>
        <taxon>eudicotyledons</taxon>
        <taxon>Gunneridae</taxon>
        <taxon>Pentapetalae</taxon>
        <taxon>rosids</taxon>
        <taxon>fabids</taxon>
        <taxon>Fabales</taxon>
        <taxon>Fabaceae</taxon>
        <taxon>Papilionoideae</taxon>
        <taxon>50 kb inversion clade</taxon>
        <taxon>NPAAA clade</taxon>
        <taxon>indigoferoid/millettioid clade</taxon>
        <taxon>Phaseoleae</taxon>
        <taxon>Glycine</taxon>
        <taxon>Glycine subgen. Soja</taxon>
    </lineage>
</organism>
<protein>
    <recommendedName>
        <fullName evidence="1">Reverse transcriptase zinc-binding domain-containing protein</fullName>
    </recommendedName>
</protein>
<proteinExistence type="predicted"/>
<dbReference type="AlphaFoldDB" id="A0A445FPN8"/>
<evidence type="ECO:0000259" key="1">
    <source>
        <dbReference type="Pfam" id="PF13966"/>
    </source>
</evidence>
<dbReference type="InterPro" id="IPR026960">
    <property type="entry name" value="RVT-Znf"/>
</dbReference>